<evidence type="ECO:0000313" key="2">
    <source>
        <dbReference type="Proteomes" id="UP000011115"/>
    </source>
</evidence>
<organism evidence="1 2">
    <name type="scientific">Solanum tuberosum</name>
    <name type="common">Potato</name>
    <dbReference type="NCBI Taxonomy" id="4113"/>
    <lineage>
        <taxon>Eukaryota</taxon>
        <taxon>Viridiplantae</taxon>
        <taxon>Streptophyta</taxon>
        <taxon>Embryophyta</taxon>
        <taxon>Tracheophyta</taxon>
        <taxon>Spermatophyta</taxon>
        <taxon>Magnoliopsida</taxon>
        <taxon>eudicotyledons</taxon>
        <taxon>Gunneridae</taxon>
        <taxon>Pentapetalae</taxon>
        <taxon>asterids</taxon>
        <taxon>lamiids</taxon>
        <taxon>Solanales</taxon>
        <taxon>Solanaceae</taxon>
        <taxon>Solanoideae</taxon>
        <taxon>Solaneae</taxon>
        <taxon>Solanum</taxon>
    </lineage>
</organism>
<dbReference type="Gramene" id="PGSC0003DMT400086957">
    <property type="protein sequence ID" value="PGSC0003DMT400086957"/>
    <property type="gene ID" value="PGSC0003DMG400036528"/>
</dbReference>
<dbReference type="AlphaFoldDB" id="M1DCV7"/>
<reference evidence="2" key="1">
    <citation type="journal article" date="2011" name="Nature">
        <title>Genome sequence and analysis of the tuber crop potato.</title>
        <authorList>
            <consortium name="The Potato Genome Sequencing Consortium"/>
        </authorList>
    </citation>
    <scope>NUCLEOTIDE SEQUENCE [LARGE SCALE GENOMIC DNA]</scope>
    <source>
        <strain evidence="2">cv. DM1-3 516 R44</strain>
    </source>
</reference>
<dbReference type="Proteomes" id="UP000011115">
    <property type="component" value="Unassembled WGS sequence"/>
</dbReference>
<keyword evidence="2" id="KW-1185">Reference proteome</keyword>
<protein>
    <submittedName>
        <fullName evidence="1">Uncharacterized protein</fullName>
    </submittedName>
</protein>
<evidence type="ECO:0000313" key="1">
    <source>
        <dbReference type="EnsemblPlants" id="PGSC0003DMT400086957"/>
    </source>
</evidence>
<dbReference type="PaxDb" id="4113-PGSC0003DMT400086957"/>
<proteinExistence type="predicted"/>
<dbReference type="InParanoid" id="M1DCV7"/>
<accession>M1DCV7</accession>
<reference evidence="1" key="2">
    <citation type="submission" date="2015-06" db="UniProtKB">
        <authorList>
            <consortium name="EnsemblPlants"/>
        </authorList>
    </citation>
    <scope>IDENTIFICATION</scope>
    <source>
        <strain evidence="1">DM1-3 516 R44</strain>
    </source>
</reference>
<dbReference type="EnsemblPlants" id="PGSC0003DMT400086957">
    <property type="protein sequence ID" value="PGSC0003DMT400086957"/>
    <property type="gene ID" value="PGSC0003DMG400036528"/>
</dbReference>
<name>M1DCV7_SOLTU</name>
<dbReference type="HOGENOM" id="CLU_1790294_0_0_1"/>
<sequence>MESTNYSRRFLYQNNNIKNFQQRIPKQQYLNDEQITLLIYSRDEQQAYIEGRRVQKIGGTDEKFGKRRPKFEIQTHRFLHNFGETTFLCNFASFLKSKKGKTYACCLLRFVPAERDAGVDALQTDVLALLLLSSSGNCTRRYLGL</sequence>